<feature type="region of interest" description="Disordered" evidence="1">
    <location>
        <begin position="1"/>
        <end position="62"/>
    </location>
</feature>
<comment type="caution">
    <text evidence="2">The sequence shown here is derived from an EMBL/GenBank/DDBJ whole genome shotgun (WGS) entry which is preliminary data.</text>
</comment>
<evidence type="ECO:0000313" key="2">
    <source>
        <dbReference type="EMBL" id="KAH0560744.1"/>
    </source>
</evidence>
<feature type="compositionally biased region" description="Basic and acidic residues" evidence="1">
    <location>
        <begin position="108"/>
        <end position="122"/>
    </location>
</feature>
<keyword evidence="3" id="KW-1185">Reference proteome</keyword>
<reference evidence="2 3" key="1">
    <citation type="journal article" date="2021" name="J. Hered.">
        <title>A chromosome-level genome assembly of the parasitoid wasp, Cotesia glomerata (Hymenoptera: Braconidae).</title>
        <authorList>
            <person name="Pinto B.J."/>
            <person name="Weis J.J."/>
            <person name="Gamble T."/>
            <person name="Ode P.J."/>
            <person name="Paul R."/>
            <person name="Zaspel J.M."/>
        </authorList>
    </citation>
    <scope>NUCLEOTIDE SEQUENCE [LARGE SCALE GENOMIC DNA]</scope>
    <source>
        <strain evidence="2">CgM1</strain>
    </source>
</reference>
<name>A0AAV7IZ76_COTGL</name>
<dbReference type="AlphaFoldDB" id="A0AAV7IZ76"/>
<sequence>MRRRPTRDRSRRKVAQPDLDLTTETAHATYYFNRDTTQSQQHSEAKEARAEEQNEREIKKVENRNTPQTAFWACAYQPRFSYKPLLVVESFLFEGLKTSVPLKTSDAAPDKLVPDPEIKGEAPDDPGYI</sequence>
<dbReference type="EMBL" id="JAHXZJ010000374">
    <property type="protein sequence ID" value="KAH0560744.1"/>
    <property type="molecule type" value="Genomic_DNA"/>
</dbReference>
<feature type="compositionally biased region" description="Basic and acidic residues" evidence="1">
    <location>
        <begin position="43"/>
        <end position="62"/>
    </location>
</feature>
<feature type="compositionally biased region" description="Basic residues" evidence="1">
    <location>
        <begin position="1"/>
        <end position="14"/>
    </location>
</feature>
<gene>
    <name evidence="2" type="ORF">KQX54_007850</name>
</gene>
<organism evidence="2 3">
    <name type="scientific">Cotesia glomerata</name>
    <name type="common">Lepidopteran parasitic wasp</name>
    <name type="synonym">Apanteles glomeratus</name>
    <dbReference type="NCBI Taxonomy" id="32391"/>
    <lineage>
        <taxon>Eukaryota</taxon>
        <taxon>Metazoa</taxon>
        <taxon>Ecdysozoa</taxon>
        <taxon>Arthropoda</taxon>
        <taxon>Hexapoda</taxon>
        <taxon>Insecta</taxon>
        <taxon>Pterygota</taxon>
        <taxon>Neoptera</taxon>
        <taxon>Endopterygota</taxon>
        <taxon>Hymenoptera</taxon>
        <taxon>Apocrita</taxon>
        <taxon>Ichneumonoidea</taxon>
        <taxon>Braconidae</taxon>
        <taxon>Microgastrinae</taxon>
        <taxon>Cotesia</taxon>
    </lineage>
</organism>
<feature type="region of interest" description="Disordered" evidence="1">
    <location>
        <begin position="103"/>
        <end position="129"/>
    </location>
</feature>
<dbReference type="Proteomes" id="UP000826195">
    <property type="component" value="Unassembled WGS sequence"/>
</dbReference>
<evidence type="ECO:0000256" key="1">
    <source>
        <dbReference type="SAM" id="MobiDB-lite"/>
    </source>
</evidence>
<proteinExistence type="predicted"/>
<evidence type="ECO:0000313" key="3">
    <source>
        <dbReference type="Proteomes" id="UP000826195"/>
    </source>
</evidence>
<accession>A0AAV7IZ76</accession>
<protein>
    <submittedName>
        <fullName evidence="2">Uncharacterized protein</fullName>
    </submittedName>
</protein>